<dbReference type="PANTHER" id="PTHR11945:SF769">
    <property type="entry name" value="AGAMOUS-LIKE MADS-BOX PROTEIN AGL62"/>
    <property type="match status" value="1"/>
</dbReference>
<evidence type="ECO:0000313" key="8">
    <source>
        <dbReference type="EMBL" id="KAG8368520.1"/>
    </source>
</evidence>
<keyword evidence="2" id="KW-0805">Transcription regulation</keyword>
<dbReference type="GO" id="GO:0046983">
    <property type="term" value="F:protein dimerization activity"/>
    <property type="evidence" value="ECO:0007669"/>
    <property type="project" value="InterPro"/>
</dbReference>
<gene>
    <name evidence="8" type="ORF">BUALT_Bualt15G0054200</name>
</gene>
<dbReference type="GO" id="GO:0000978">
    <property type="term" value="F:RNA polymerase II cis-regulatory region sequence-specific DNA binding"/>
    <property type="evidence" value="ECO:0007669"/>
    <property type="project" value="TreeGrafter"/>
</dbReference>
<dbReference type="InterPro" id="IPR002100">
    <property type="entry name" value="TF_MADSbox"/>
</dbReference>
<dbReference type="SUPFAM" id="SSF55455">
    <property type="entry name" value="SRF-like"/>
    <property type="match status" value="1"/>
</dbReference>
<dbReference type="Gene3D" id="3.40.1810.10">
    <property type="entry name" value="Transcription factor, MADS-box"/>
    <property type="match status" value="1"/>
</dbReference>
<dbReference type="GO" id="GO:0000981">
    <property type="term" value="F:DNA-binding transcription factor activity, RNA polymerase II-specific"/>
    <property type="evidence" value="ECO:0007669"/>
    <property type="project" value="TreeGrafter"/>
</dbReference>
<evidence type="ECO:0000313" key="9">
    <source>
        <dbReference type="Proteomes" id="UP000826271"/>
    </source>
</evidence>
<dbReference type="GO" id="GO:0045944">
    <property type="term" value="P:positive regulation of transcription by RNA polymerase II"/>
    <property type="evidence" value="ECO:0007669"/>
    <property type="project" value="InterPro"/>
</dbReference>
<dbReference type="GO" id="GO:0005634">
    <property type="term" value="C:nucleus"/>
    <property type="evidence" value="ECO:0007669"/>
    <property type="project" value="UniProtKB-SubCell"/>
</dbReference>
<keyword evidence="3" id="KW-0238">DNA-binding</keyword>
<proteinExistence type="predicted"/>
<evidence type="ECO:0000256" key="1">
    <source>
        <dbReference type="ARBA" id="ARBA00004123"/>
    </source>
</evidence>
<dbReference type="InterPro" id="IPR036879">
    <property type="entry name" value="TF_MADSbox_sf"/>
</dbReference>
<sequence>MVKMENQSNLQVTFSKRRAGLFKKASELCTLCGAEVALVVFSPANKVYCFGHPGLQTIIDRFVNEAAPMPTNGTSQMILEAHRNSTIRELNLELTQVESMLRAEKNRGENLDLQKKEGKKRHWFPPSFDGFKYSQLCVMKETILELAKKVDVKVEKEMFRLANPFPTYPSPLPLQREKENPRVFGFPFGVEPNVPCVPTFDDPFSLGSSNFSPFAHRAMGFSNNGLFPPAVAPAGPTSDPLMTSGSTPVSFNHRRAGSGFEVSHELTPNFSSVGEGYGLMSSGLSSSRYFGGGNNSASTSSMLPFDSIGNRGFRDGFRTGCGPSIKQASFAPFVVLKWPLSSSLRERESILFWPPNRRIHHRLLPRATANCHHATGGDHCVATRIALLESEKRRGEELSCWRKENQGGGRWWEASIKEMGVKELEHLKETMEDLRKNASREAEKLMVEKAVVVGSLPPSFLGVVPEDYRGGDGDVDVDARVSSSALGQLSMTK</sequence>
<evidence type="ECO:0000256" key="6">
    <source>
        <dbReference type="SAM" id="Coils"/>
    </source>
</evidence>
<dbReference type="Proteomes" id="UP000826271">
    <property type="component" value="Unassembled WGS sequence"/>
</dbReference>
<dbReference type="CDD" id="cd00265">
    <property type="entry name" value="MADS_MEF2_like"/>
    <property type="match status" value="1"/>
</dbReference>
<evidence type="ECO:0000256" key="5">
    <source>
        <dbReference type="ARBA" id="ARBA00023242"/>
    </source>
</evidence>
<evidence type="ECO:0000256" key="4">
    <source>
        <dbReference type="ARBA" id="ARBA00023163"/>
    </source>
</evidence>
<protein>
    <recommendedName>
        <fullName evidence="7">MADS-box domain-containing protein</fullName>
    </recommendedName>
</protein>
<dbReference type="PRINTS" id="PR00404">
    <property type="entry name" value="MADSDOMAIN"/>
</dbReference>
<dbReference type="EMBL" id="WHWC01000015">
    <property type="protein sequence ID" value="KAG8368520.1"/>
    <property type="molecule type" value="Genomic_DNA"/>
</dbReference>
<accession>A0AAV6WNG0</accession>
<feature type="domain" description="MADS-box" evidence="7">
    <location>
        <begin position="1"/>
        <end position="54"/>
    </location>
</feature>
<organism evidence="8 9">
    <name type="scientific">Buddleja alternifolia</name>
    <dbReference type="NCBI Taxonomy" id="168488"/>
    <lineage>
        <taxon>Eukaryota</taxon>
        <taxon>Viridiplantae</taxon>
        <taxon>Streptophyta</taxon>
        <taxon>Embryophyta</taxon>
        <taxon>Tracheophyta</taxon>
        <taxon>Spermatophyta</taxon>
        <taxon>Magnoliopsida</taxon>
        <taxon>eudicotyledons</taxon>
        <taxon>Gunneridae</taxon>
        <taxon>Pentapetalae</taxon>
        <taxon>asterids</taxon>
        <taxon>lamiids</taxon>
        <taxon>Lamiales</taxon>
        <taxon>Scrophulariaceae</taxon>
        <taxon>Buddlejeae</taxon>
        <taxon>Buddleja</taxon>
    </lineage>
</organism>
<dbReference type="AlphaFoldDB" id="A0AAV6WNG0"/>
<evidence type="ECO:0000256" key="2">
    <source>
        <dbReference type="ARBA" id="ARBA00023015"/>
    </source>
</evidence>
<dbReference type="Pfam" id="PF00319">
    <property type="entry name" value="SRF-TF"/>
    <property type="match status" value="1"/>
</dbReference>
<feature type="coiled-coil region" evidence="6">
    <location>
        <begin position="417"/>
        <end position="448"/>
    </location>
</feature>
<keyword evidence="4" id="KW-0804">Transcription</keyword>
<comment type="caution">
    <text evidence="8">The sequence shown here is derived from an EMBL/GenBank/DDBJ whole genome shotgun (WGS) entry which is preliminary data.</text>
</comment>
<dbReference type="SMART" id="SM00432">
    <property type="entry name" value="MADS"/>
    <property type="match status" value="1"/>
</dbReference>
<evidence type="ECO:0000259" key="7">
    <source>
        <dbReference type="PROSITE" id="PS50066"/>
    </source>
</evidence>
<keyword evidence="9" id="KW-1185">Reference proteome</keyword>
<dbReference type="PANTHER" id="PTHR11945">
    <property type="entry name" value="MADS BOX PROTEIN"/>
    <property type="match status" value="1"/>
</dbReference>
<dbReference type="FunFam" id="3.40.1810.10:FF:000006">
    <property type="entry name" value="Agamous-like MADS-box protein AGL62"/>
    <property type="match status" value="1"/>
</dbReference>
<name>A0AAV6WNG0_9LAMI</name>
<dbReference type="PROSITE" id="PS50066">
    <property type="entry name" value="MADS_BOX_2"/>
    <property type="match status" value="1"/>
</dbReference>
<evidence type="ECO:0000256" key="3">
    <source>
        <dbReference type="ARBA" id="ARBA00023125"/>
    </source>
</evidence>
<comment type="subcellular location">
    <subcellularLocation>
        <location evidence="1">Nucleus</location>
    </subcellularLocation>
</comment>
<keyword evidence="6" id="KW-0175">Coiled coil</keyword>
<keyword evidence="5" id="KW-0539">Nucleus</keyword>
<dbReference type="InterPro" id="IPR033896">
    <property type="entry name" value="MEF2-like_N"/>
</dbReference>
<reference evidence="8" key="1">
    <citation type="submission" date="2019-10" db="EMBL/GenBank/DDBJ databases">
        <authorList>
            <person name="Zhang R."/>
            <person name="Pan Y."/>
            <person name="Wang J."/>
            <person name="Ma R."/>
            <person name="Yu S."/>
        </authorList>
    </citation>
    <scope>NUCLEOTIDE SEQUENCE</scope>
    <source>
        <strain evidence="8">LA-IB0</strain>
        <tissue evidence="8">Leaf</tissue>
    </source>
</reference>